<dbReference type="GO" id="GO:0003824">
    <property type="term" value="F:catalytic activity"/>
    <property type="evidence" value="ECO:0007669"/>
    <property type="project" value="InterPro"/>
</dbReference>
<dbReference type="SUPFAM" id="SSF56219">
    <property type="entry name" value="DNase I-like"/>
    <property type="match status" value="1"/>
</dbReference>
<name>A0A183FXH4_HELPZ</name>
<evidence type="ECO:0000313" key="3">
    <source>
        <dbReference type="Proteomes" id="UP000050761"/>
    </source>
</evidence>
<dbReference type="Proteomes" id="UP000050761">
    <property type="component" value="Unassembled WGS sequence"/>
</dbReference>
<evidence type="ECO:0000313" key="4">
    <source>
        <dbReference type="WBParaSite" id="HPBE_0001325101-mRNA-1"/>
    </source>
</evidence>
<organism evidence="3 4">
    <name type="scientific">Heligmosomoides polygyrus</name>
    <name type="common">Parasitic roundworm</name>
    <dbReference type="NCBI Taxonomy" id="6339"/>
    <lineage>
        <taxon>Eukaryota</taxon>
        <taxon>Metazoa</taxon>
        <taxon>Ecdysozoa</taxon>
        <taxon>Nematoda</taxon>
        <taxon>Chromadorea</taxon>
        <taxon>Rhabditida</taxon>
        <taxon>Rhabditina</taxon>
        <taxon>Rhabditomorpha</taxon>
        <taxon>Strongyloidea</taxon>
        <taxon>Heligmosomidae</taxon>
        <taxon>Heligmosomoides</taxon>
    </lineage>
</organism>
<dbReference type="Pfam" id="PF03372">
    <property type="entry name" value="Exo_endo_phos"/>
    <property type="match status" value="1"/>
</dbReference>
<dbReference type="OrthoDB" id="410104at2759"/>
<dbReference type="InterPro" id="IPR036691">
    <property type="entry name" value="Endo/exonu/phosph_ase_sf"/>
</dbReference>
<dbReference type="Gene3D" id="3.60.10.10">
    <property type="entry name" value="Endonuclease/exonuclease/phosphatase"/>
    <property type="match status" value="1"/>
</dbReference>
<dbReference type="WBParaSite" id="HPBE_0001325101-mRNA-1">
    <property type="protein sequence ID" value="HPBE_0001325101-mRNA-1"/>
    <property type="gene ID" value="HPBE_0001325101"/>
</dbReference>
<accession>A0A3P8AHP2</accession>
<reference evidence="2 3" key="1">
    <citation type="submission" date="2018-11" db="EMBL/GenBank/DDBJ databases">
        <authorList>
            <consortium name="Pathogen Informatics"/>
        </authorList>
    </citation>
    <scope>NUCLEOTIDE SEQUENCE [LARGE SCALE GENOMIC DNA]</scope>
</reference>
<sequence length="469" mass="54099">MGRTSTERLLKSQGLTRLRKLRRTRMTICTYNARTLASEASVEDLMMQARKIKYDVIGLTETRRHHPLHAAYDSGEELFLGTCDSRGVGGVGVLVNTHLAMNIDSYESLTSRIGRLRLKRCGSVPALTVFVAYAPTSDYDDEDVEAFYVELEKFYKEDHTFYKVIVGDFNAKIGPRRSPEELHIGTHGLEWNEQGERLSEFIMSTKTIHGNSQFQKPPSLRWTWESPGGQFHNEIDHIIFNRKYCLTDVSVVPKFYTGSDHRLLRARFRFSRQGEKAAKFKKRSPRTTINWDLYTSLVGLWEDAVMDNVDEEYDRFVHHLHDSAKGAESLKTTKRRLSPETLEKYCLTDVSVVPKFYTGSDHRLLRARFRFSRQGEKAAKFKKRSPRTTINWDLYTSLVGLWEDAVMDNVDEEYDRFVHHLHDSAKGAESLKTTKRRLSMSCSQLMTSGQPFLRQYLITALTIFSDSTT</sequence>
<accession>A0A183FXH4</accession>
<dbReference type="EMBL" id="UZAH01027841">
    <property type="protein sequence ID" value="VDO95464.1"/>
    <property type="molecule type" value="Genomic_DNA"/>
</dbReference>
<proteinExistence type="predicted"/>
<evidence type="ECO:0000313" key="2">
    <source>
        <dbReference type="EMBL" id="VDO95464.1"/>
    </source>
</evidence>
<reference evidence="4" key="2">
    <citation type="submission" date="2019-09" db="UniProtKB">
        <authorList>
            <consortium name="WormBaseParasite"/>
        </authorList>
    </citation>
    <scope>IDENTIFICATION</scope>
</reference>
<gene>
    <name evidence="2" type="ORF">HPBE_LOCUS13252</name>
</gene>
<keyword evidence="3" id="KW-1185">Reference proteome</keyword>
<evidence type="ECO:0000259" key="1">
    <source>
        <dbReference type="Pfam" id="PF03372"/>
    </source>
</evidence>
<dbReference type="AlphaFoldDB" id="A0A183FXH4"/>
<feature type="domain" description="Endonuclease/exonuclease/phosphatase" evidence="1">
    <location>
        <begin position="29"/>
        <end position="261"/>
    </location>
</feature>
<dbReference type="InterPro" id="IPR005135">
    <property type="entry name" value="Endo/exonuclease/phosphatase"/>
</dbReference>
<protein>
    <submittedName>
        <fullName evidence="4">Reverse transcriptase domain-containing protein</fullName>
    </submittedName>
</protein>